<feature type="transmembrane region" description="Helical" evidence="1">
    <location>
        <begin position="38"/>
        <end position="55"/>
    </location>
</feature>
<dbReference type="AlphaFoldDB" id="A0AAU6RCU7"/>
<evidence type="ECO:0000256" key="1">
    <source>
        <dbReference type="SAM" id="Phobius"/>
    </source>
</evidence>
<keyword evidence="1" id="KW-1133">Transmembrane helix</keyword>
<accession>A0AAU6RCU7</accession>
<keyword evidence="1" id="KW-0472">Membrane</keyword>
<organism evidence="2">
    <name type="scientific">Macrococcus psychrotolerans</name>
    <dbReference type="NCBI Taxonomy" id="3039389"/>
    <lineage>
        <taxon>Bacteria</taxon>
        <taxon>Bacillati</taxon>
        <taxon>Bacillota</taxon>
        <taxon>Bacilli</taxon>
        <taxon>Bacillales</taxon>
        <taxon>Staphylococcaceae</taxon>
        <taxon>Macrococcus</taxon>
    </lineage>
</organism>
<evidence type="ECO:0000313" key="2">
    <source>
        <dbReference type="EMBL" id="WZE67835.1"/>
    </source>
</evidence>
<reference evidence="2" key="1">
    <citation type="submission" date="2023-04" db="EMBL/GenBank/DDBJ databases">
        <title>Macrococci isolated from food, foodproducing animals, and human clinical materials.</title>
        <authorList>
            <person name="Maslanova I."/>
            <person name="Svec P."/>
            <person name="Sedlacek I."/>
            <person name="Novakova D."/>
            <person name="Keller J.E."/>
            <person name="Schwendener S."/>
            <person name="Finstrlova A."/>
            <person name="Botka T."/>
            <person name="Kovarovic V."/>
            <person name="Petras P."/>
            <person name="Perreten V."/>
            <person name="Pantucek R."/>
        </authorList>
    </citation>
    <scope>NUCLEOTIDE SEQUENCE</scope>
    <source>
        <strain evidence="2">NRL/St 13/116</strain>
    </source>
</reference>
<protein>
    <submittedName>
        <fullName evidence="2">Uncharacterized protein</fullName>
    </submittedName>
</protein>
<keyword evidence="1" id="KW-0812">Transmembrane</keyword>
<dbReference type="RefSeq" id="WP_420495971.1">
    <property type="nucleotide sequence ID" value="NZ_CP124585.1"/>
</dbReference>
<name>A0AAU6RCU7_9STAP</name>
<sequence length="58" mass="6795">MNLNILKEEFVYMKLTLIFSYVLLLFVLRYGFHILNDQVTLLLLIGGLALFGFSNRKK</sequence>
<dbReference type="EMBL" id="CP124585">
    <property type="protein sequence ID" value="WZE67835.1"/>
    <property type="molecule type" value="Genomic_DNA"/>
</dbReference>
<gene>
    <name evidence="2" type="ORF">QA540_05310</name>
</gene>
<proteinExistence type="predicted"/>
<feature type="transmembrane region" description="Helical" evidence="1">
    <location>
        <begin position="12"/>
        <end position="32"/>
    </location>
</feature>